<keyword evidence="5" id="KW-0325">Glycoprotein</keyword>
<feature type="signal peptide" evidence="6">
    <location>
        <begin position="1"/>
        <end position="19"/>
    </location>
</feature>
<proteinExistence type="inferred from homology"/>
<dbReference type="EMBL" id="CAJGYO010000001">
    <property type="protein sequence ID" value="CAD6205547.1"/>
    <property type="molecule type" value="Genomic_DNA"/>
</dbReference>
<dbReference type="PANTHER" id="PTHR11010">
    <property type="entry name" value="PROTEASE S28 PRO-X CARBOXYPEPTIDASE-RELATED"/>
    <property type="match status" value="1"/>
</dbReference>
<dbReference type="GO" id="GO:0008239">
    <property type="term" value="F:dipeptidyl-peptidase activity"/>
    <property type="evidence" value="ECO:0007669"/>
    <property type="project" value="TreeGrafter"/>
</dbReference>
<dbReference type="OrthoDB" id="1735038at2759"/>
<dbReference type="SUPFAM" id="SSF53474">
    <property type="entry name" value="alpha/beta-Hydrolases"/>
    <property type="match status" value="1"/>
</dbReference>
<dbReference type="GO" id="GO:0006508">
    <property type="term" value="P:proteolysis"/>
    <property type="evidence" value="ECO:0007669"/>
    <property type="project" value="UniProtKB-KW"/>
</dbReference>
<evidence type="ECO:0000256" key="1">
    <source>
        <dbReference type="ARBA" id="ARBA00011079"/>
    </source>
</evidence>
<evidence type="ECO:0000256" key="6">
    <source>
        <dbReference type="SAM" id="SignalP"/>
    </source>
</evidence>
<keyword evidence="4" id="KW-0378">Hydrolase</keyword>
<dbReference type="GO" id="GO:0005773">
    <property type="term" value="C:vacuole"/>
    <property type="evidence" value="ECO:0007669"/>
    <property type="project" value="TreeGrafter"/>
</dbReference>
<evidence type="ECO:0000256" key="4">
    <source>
        <dbReference type="ARBA" id="ARBA00022801"/>
    </source>
</evidence>
<dbReference type="Gene3D" id="3.40.50.1820">
    <property type="entry name" value="alpha/beta hydrolase"/>
    <property type="match status" value="3"/>
</dbReference>
<feature type="chain" id="PRO_5032401459" description="Serine carboxypeptidase S28 family protein" evidence="6">
    <location>
        <begin position="20"/>
        <end position="470"/>
    </location>
</feature>
<keyword evidence="8" id="KW-1185">Reference proteome</keyword>
<comment type="caution">
    <text evidence="7">The sequence shown here is derived from an EMBL/GenBank/DDBJ whole genome shotgun (WGS) entry which is preliminary data.</text>
</comment>
<evidence type="ECO:0000256" key="3">
    <source>
        <dbReference type="ARBA" id="ARBA00022729"/>
    </source>
</evidence>
<evidence type="ECO:0008006" key="9">
    <source>
        <dbReference type="Google" id="ProtNLM"/>
    </source>
</evidence>
<dbReference type="PANTHER" id="PTHR11010:SF75">
    <property type="entry name" value="OS10G0511600 PROTEIN"/>
    <property type="match status" value="1"/>
</dbReference>
<sequence length="470" mass="52694">MGSRARIVSLLLAFLFARAAEPIAAAAAPAGSRHLTKDKRRASRGFMKQEAFPKRSLRCGYAHGAPVLRPAGEFLLERLRSRRPPGHGFNFQDHRQFKQRYFEFLDYHRAPGGPVFLRICGESACDGIPNDYLAESLNARYNRSGFDNPWFVIGISYSGALSAWFRLKFPHLTCGSLASSGVVLAVYNYIDFDKQVGESAGPECKAVLQEITELVDEQLRLDSHSVKALFGAQTLKNDGDFLFFLADAAAITFQYGNPDALCPQLIEAKKNKKNLVEAYAQFVKDFYIKKMETPPSSYDREYLKETTPDDSGSRLWWFQVCSEVAYFQVAPKNDSVRSARINTKYHLDLCRNVFGEGVYPDVFMTNLYYGGTRIAASKIVFTNGSQDPWRHASKQKSSKDMPSYLMKCRNCGHGTDLRGCPQWPFRVEGDSSNCSSPAAVNAVRERIAKHIDLWLSQCNKPSVGYGSLPL</sequence>
<accession>A0A811MJX1</accession>
<evidence type="ECO:0000313" key="7">
    <source>
        <dbReference type="EMBL" id="CAD6205547.1"/>
    </source>
</evidence>
<reference evidence="7" key="1">
    <citation type="submission" date="2020-10" db="EMBL/GenBank/DDBJ databases">
        <authorList>
            <person name="Han B."/>
            <person name="Lu T."/>
            <person name="Zhao Q."/>
            <person name="Huang X."/>
            <person name="Zhao Y."/>
        </authorList>
    </citation>
    <scope>NUCLEOTIDE SEQUENCE</scope>
</reference>
<dbReference type="InterPro" id="IPR008758">
    <property type="entry name" value="Peptidase_S28"/>
</dbReference>
<organism evidence="7 8">
    <name type="scientific">Miscanthus lutarioriparius</name>
    <dbReference type="NCBI Taxonomy" id="422564"/>
    <lineage>
        <taxon>Eukaryota</taxon>
        <taxon>Viridiplantae</taxon>
        <taxon>Streptophyta</taxon>
        <taxon>Embryophyta</taxon>
        <taxon>Tracheophyta</taxon>
        <taxon>Spermatophyta</taxon>
        <taxon>Magnoliopsida</taxon>
        <taxon>Liliopsida</taxon>
        <taxon>Poales</taxon>
        <taxon>Poaceae</taxon>
        <taxon>PACMAD clade</taxon>
        <taxon>Panicoideae</taxon>
        <taxon>Andropogonodae</taxon>
        <taxon>Andropogoneae</taxon>
        <taxon>Saccharinae</taxon>
        <taxon>Miscanthus</taxon>
    </lineage>
</organism>
<dbReference type="Proteomes" id="UP000604825">
    <property type="component" value="Unassembled WGS sequence"/>
</dbReference>
<evidence type="ECO:0000313" key="8">
    <source>
        <dbReference type="Proteomes" id="UP000604825"/>
    </source>
</evidence>
<dbReference type="GO" id="GO:0070008">
    <property type="term" value="F:serine-type exopeptidase activity"/>
    <property type="evidence" value="ECO:0007669"/>
    <property type="project" value="InterPro"/>
</dbReference>
<evidence type="ECO:0000256" key="2">
    <source>
        <dbReference type="ARBA" id="ARBA00022670"/>
    </source>
</evidence>
<dbReference type="InterPro" id="IPR029058">
    <property type="entry name" value="AB_hydrolase_fold"/>
</dbReference>
<keyword evidence="3 6" id="KW-0732">Signal</keyword>
<dbReference type="Pfam" id="PF05577">
    <property type="entry name" value="Peptidase_S28"/>
    <property type="match status" value="1"/>
</dbReference>
<gene>
    <name evidence="7" type="ORF">NCGR_LOCUS3378</name>
</gene>
<name>A0A811MJX1_9POAL</name>
<comment type="similarity">
    <text evidence="1">Belongs to the peptidase S28 family.</text>
</comment>
<evidence type="ECO:0000256" key="5">
    <source>
        <dbReference type="ARBA" id="ARBA00023180"/>
    </source>
</evidence>
<dbReference type="AlphaFoldDB" id="A0A811MJX1"/>
<protein>
    <recommendedName>
        <fullName evidence="9">Serine carboxypeptidase S28 family protein</fullName>
    </recommendedName>
</protein>
<keyword evidence="2" id="KW-0645">Protease</keyword>